<reference evidence="1" key="2">
    <citation type="journal article" date="2016" name="Mol. Ecol.">
        <title>Population genomics of the filarial nematode parasite Wuchereria bancrofti from mosquitoes.</title>
        <authorList>
            <person name="Small S.T."/>
            <person name="Reimer L.J."/>
            <person name="Tisch D.J."/>
            <person name="King C.L."/>
            <person name="Christensen B.M."/>
            <person name="Siba P.M."/>
            <person name="Kazura J.W."/>
            <person name="Serre D."/>
            <person name="Zimmerman P.A."/>
        </authorList>
    </citation>
    <scope>NUCLEOTIDE SEQUENCE</scope>
    <source>
        <strain evidence="1">pt0022</strain>
    </source>
</reference>
<proteinExistence type="predicted"/>
<evidence type="ECO:0000313" key="2">
    <source>
        <dbReference type="WBParaSite" id="mrna-Wban_00436"/>
    </source>
</evidence>
<evidence type="ECO:0000313" key="1">
    <source>
        <dbReference type="Proteomes" id="UP000093561"/>
    </source>
</evidence>
<dbReference type="Proteomes" id="UP000093561">
    <property type="component" value="Unassembled WGS sequence"/>
</dbReference>
<reference evidence="1" key="1">
    <citation type="submission" date="2015-03" db="EMBL/GenBank/DDBJ databases">
        <title>Wuchereria bancrofti Genome Sequencing Papua New Guinea Strain.</title>
        <authorList>
            <person name="Small S.T."/>
            <person name="Serre D."/>
            <person name="Zimmerman P.A."/>
        </authorList>
    </citation>
    <scope>NUCLEOTIDE SEQUENCE [LARGE SCALE GENOMIC DNA]</scope>
    <source>
        <strain evidence="1">pt0022</strain>
    </source>
</reference>
<dbReference type="WBParaSite" id="mrna-Wban_00436">
    <property type="protein sequence ID" value="mrna-Wban_00436"/>
    <property type="gene ID" value="Wban_00436"/>
</dbReference>
<sequence>MTNIHFITKLCSIYITADRLRYVIMEYYTSKLQQAVSLLAIEHHFSIQDTNIHDMLYISFITYIFHWNSQSPFTIAWLKKKQSSYK</sequence>
<accession>A0AAF5PGQ8</accession>
<organism evidence="1 2">
    <name type="scientific">Wuchereria bancrofti</name>
    <dbReference type="NCBI Taxonomy" id="6293"/>
    <lineage>
        <taxon>Eukaryota</taxon>
        <taxon>Metazoa</taxon>
        <taxon>Ecdysozoa</taxon>
        <taxon>Nematoda</taxon>
        <taxon>Chromadorea</taxon>
        <taxon>Rhabditida</taxon>
        <taxon>Spirurina</taxon>
        <taxon>Spiruromorpha</taxon>
        <taxon>Filarioidea</taxon>
        <taxon>Onchocercidae</taxon>
        <taxon>Wuchereria</taxon>
    </lineage>
</organism>
<name>A0AAF5PGQ8_WUCBA</name>
<protein>
    <submittedName>
        <fullName evidence="2">Uncharacterized protein</fullName>
    </submittedName>
</protein>
<reference evidence="2" key="3">
    <citation type="submission" date="2024-02" db="UniProtKB">
        <authorList>
            <consortium name="WormBaseParasite"/>
        </authorList>
    </citation>
    <scope>IDENTIFICATION</scope>
    <source>
        <strain evidence="2">pt0022</strain>
    </source>
</reference>
<dbReference type="AlphaFoldDB" id="A0AAF5PGQ8"/>